<evidence type="ECO:0000313" key="6">
    <source>
        <dbReference type="EMBL" id="ASA21590.1"/>
    </source>
</evidence>
<dbReference type="AlphaFoldDB" id="A0A2Z2KEM4"/>
<proteinExistence type="inferred from homology"/>
<sequence>MNQTARVMFLPALTAFAILVSGCTPSNNTASPESSAAAESAKPTEAAGTEKVKLRMTTWSTADSYEMQKSVLDSYMKEHPSVEITFESVPDNYDQKLLAQFAISDAPDIIMVGDTHIPVFSENGGLADLSSLVDGANGVDPGDFYEDIVNYGKYKDKLYAMPKDWSNMAILYNKKLFDEAKIPYPQAGWTWDELYETAKKLTKREGGKTTQWGFKLPATDQRRVQPLVLAYSDGIVSPDGTTYNGYMNSPGVVTALQWLSDAYHKDEIMPSSTDTDSFKGIDMFGAGKVAMDFNGRWPIEDYVKDPNMEFGTVSLPVGPNGANNFVFYGGWSIYEKSEHKEAAWDVIKYMTTRGGAEVFGDFGFVAYKPVADEKGQATDINYKSFTDDIPNTKIMPDMIDVDYPKSGKPAFTEALEKILLSETDVKQVLDEAAAAADKAKK</sequence>
<reference evidence="6 7" key="1">
    <citation type="submission" date="2017-06" db="EMBL/GenBank/DDBJ databases">
        <title>Complete genome sequence of Paenibacillus donghaensis KCTC 13049T isolated from East Sea sediment, South Korea.</title>
        <authorList>
            <person name="Jung B.K."/>
            <person name="Hong S.-J."/>
            <person name="Shin J.-H."/>
        </authorList>
    </citation>
    <scope>NUCLEOTIDE SEQUENCE [LARGE SCALE GENOMIC DNA]</scope>
    <source>
        <strain evidence="6 7">KCTC 13049</strain>
    </source>
</reference>
<evidence type="ECO:0000256" key="4">
    <source>
        <dbReference type="SAM" id="MobiDB-lite"/>
    </source>
</evidence>
<evidence type="ECO:0000313" key="7">
    <source>
        <dbReference type="Proteomes" id="UP000249890"/>
    </source>
</evidence>
<keyword evidence="3 5" id="KW-0732">Signal</keyword>
<feature type="region of interest" description="Disordered" evidence="4">
    <location>
        <begin position="28"/>
        <end position="50"/>
    </location>
</feature>
<dbReference type="GO" id="GO:0055052">
    <property type="term" value="C:ATP-binding cassette (ABC) transporter complex, substrate-binding subunit-containing"/>
    <property type="evidence" value="ECO:0007669"/>
    <property type="project" value="TreeGrafter"/>
</dbReference>
<dbReference type="PANTHER" id="PTHR30061">
    <property type="entry name" value="MALTOSE-BINDING PERIPLASMIC PROTEIN"/>
    <property type="match status" value="1"/>
</dbReference>
<feature type="compositionally biased region" description="Low complexity" evidence="4">
    <location>
        <begin position="28"/>
        <end position="47"/>
    </location>
</feature>
<dbReference type="SUPFAM" id="SSF53850">
    <property type="entry name" value="Periplasmic binding protein-like II"/>
    <property type="match status" value="1"/>
</dbReference>
<dbReference type="GO" id="GO:0042956">
    <property type="term" value="P:maltodextrin transmembrane transport"/>
    <property type="evidence" value="ECO:0007669"/>
    <property type="project" value="TreeGrafter"/>
</dbReference>
<keyword evidence="2" id="KW-0813">Transport</keyword>
<dbReference type="RefSeq" id="WP_087915599.1">
    <property type="nucleotide sequence ID" value="NZ_CP021780.1"/>
</dbReference>
<evidence type="ECO:0000256" key="2">
    <source>
        <dbReference type="ARBA" id="ARBA00022448"/>
    </source>
</evidence>
<gene>
    <name evidence="6" type="ORF">B9T62_12910</name>
</gene>
<dbReference type="Proteomes" id="UP000249890">
    <property type="component" value="Chromosome"/>
</dbReference>
<organism evidence="6 7">
    <name type="scientific">Paenibacillus donghaensis</name>
    <dbReference type="NCBI Taxonomy" id="414771"/>
    <lineage>
        <taxon>Bacteria</taxon>
        <taxon>Bacillati</taxon>
        <taxon>Bacillota</taxon>
        <taxon>Bacilli</taxon>
        <taxon>Bacillales</taxon>
        <taxon>Paenibacillaceae</taxon>
        <taxon>Paenibacillus</taxon>
    </lineage>
</organism>
<dbReference type="Pfam" id="PF01547">
    <property type="entry name" value="SBP_bac_1"/>
    <property type="match status" value="1"/>
</dbReference>
<protein>
    <recommendedName>
        <fullName evidence="8">ABC transporter substrate-binding protein</fullName>
    </recommendedName>
</protein>
<evidence type="ECO:0000256" key="5">
    <source>
        <dbReference type="SAM" id="SignalP"/>
    </source>
</evidence>
<dbReference type="Gene3D" id="3.40.190.10">
    <property type="entry name" value="Periplasmic binding protein-like II"/>
    <property type="match status" value="1"/>
</dbReference>
<evidence type="ECO:0000256" key="3">
    <source>
        <dbReference type="ARBA" id="ARBA00022729"/>
    </source>
</evidence>
<dbReference type="GO" id="GO:0015768">
    <property type="term" value="P:maltose transport"/>
    <property type="evidence" value="ECO:0007669"/>
    <property type="project" value="TreeGrafter"/>
</dbReference>
<dbReference type="InterPro" id="IPR006059">
    <property type="entry name" value="SBP"/>
</dbReference>
<dbReference type="OrthoDB" id="9782846at2"/>
<evidence type="ECO:0000256" key="1">
    <source>
        <dbReference type="ARBA" id="ARBA00008520"/>
    </source>
</evidence>
<dbReference type="PROSITE" id="PS51257">
    <property type="entry name" value="PROKAR_LIPOPROTEIN"/>
    <property type="match status" value="1"/>
</dbReference>
<feature type="signal peptide" evidence="5">
    <location>
        <begin position="1"/>
        <end position="17"/>
    </location>
</feature>
<comment type="similarity">
    <text evidence="1">Belongs to the bacterial solute-binding protein 1 family.</text>
</comment>
<feature type="chain" id="PRO_5038598442" description="ABC transporter substrate-binding protein" evidence="5">
    <location>
        <begin position="18"/>
        <end position="441"/>
    </location>
</feature>
<dbReference type="KEGG" id="pdh:B9T62_12910"/>
<accession>A0A2Z2KEM4</accession>
<dbReference type="CDD" id="cd13585">
    <property type="entry name" value="PBP2_TMBP_like"/>
    <property type="match status" value="1"/>
</dbReference>
<dbReference type="PANTHER" id="PTHR30061:SF50">
    <property type="entry name" value="MALTOSE_MALTODEXTRIN-BINDING PERIPLASMIC PROTEIN"/>
    <property type="match status" value="1"/>
</dbReference>
<keyword evidence="7" id="KW-1185">Reference proteome</keyword>
<dbReference type="EMBL" id="CP021780">
    <property type="protein sequence ID" value="ASA21590.1"/>
    <property type="molecule type" value="Genomic_DNA"/>
</dbReference>
<name>A0A2Z2KEM4_9BACL</name>
<dbReference type="GO" id="GO:1901982">
    <property type="term" value="F:maltose binding"/>
    <property type="evidence" value="ECO:0007669"/>
    <property type="project" value="TreeGrafter"/>
</dbReference>
<evidence type="ECO:0008006" key="8">
    <source>
        <dbReference type="Google" id="ProtNLM"/>
    </source>
</evidence>